<dbReference type="AlphaFoldDB" id="A0AAU6NX27"/>
<organism evidence="2 4">
    <name type="scientific">Mangrovimonas cancribranchiae</name>
    <dbReference type="NCBI Taxonomy" id="3080055"/>
    <lineage>
        <taxon>Bacteria</taxon>
        <taxon>Pseudomonadati</taxon>
        <taxon>Bacteroidota</taxon>
        <taxon>Flavobacteriia</taxon>
        <taxon>Flavobacteriales</taxon>
        <taxon>Flavobacteriaceae</taxon>
        <taxon>Mangrovimonas</taxon>
    </lineage>
</organism>
<feature type="signal peptide" evidence="1">
    <location>
        <begin position="1"/>
        <end position="29"/>
    </location>
</feature>
<dbReference type="Proteomes" id="UP001368318">
    <property type="component" value="Chromosome"/>
</dbReference>
<gene>
    <name evidence="3" type="ORF">R3L15_10990</name>
    <name evidence="2" type="ORF">R3L16_10600</name>
</gene>
<evidence type="ECO:0000313" key="3">
    <source>
        <dbReference type="EMBL" id="WXA12645.1"/>
    </source>
</evidence>
<dbReference type="RefSeq" id="WP_338731708.1">
    <property type="nucleotide sequence ID" value="NZ_CP136924.1"/>
</dbReference>
<accession>A0AAU6NX27</accession>
<protein>
    <submittedName>
        <fullName evidence="2">Uncharacterized protein</fullName>
    </submittedName>
</protein>
<evidence type="ECO:0000313" key="4">
    <source>
        <dbReference type="Proteomes" id="UP001368318"/>
    </source>
</evidence>
<reference evidence="2 4" key="1">
    <citation type="submission" date="2023-10" db="EMBL/GenBank/DDBJ databases">
        <title>Culture-based analysis of two novel bacteria associated with mangrove crab gills.</title>
        <authorList>
            <person name="Yang X."/>
            <person name="Garuglieri E."/>
            <person name="Van Goethem M.W."/>
            <person name="Fusi M."/>
            <person name="Marasco R."/>
            <person name="Daffonchio D.G."/>
        </authorList>
    </citation>
    <scope>NUCLEOTIDE SEQUENCE [LARGE SCALE GENOMIC DNA]</scope>
    <source>
        <strain evidence="3">UG2-1</strain>
        <strain evidence="2">UG2-2</strain>
        <strain evidence="4">UG2_2</strain>
    </source>
</reference>
<keyword evidence="4" id="KW-1185">Reference proteome</keyword>
<name>A0AAU6NX27_9FLAO</name>
<feature type="chain" id="PRO_5044712770" evidence="1">
    <location>
        <begin position="30"/>
        <end position="139"/>
    </location>
</feature>
<dbReference type="EMBL" id="CP136925">
    <property type="protein sequence ID" value="WXA12645.1"/>
    <property type="molecule type" value="Genomic_DNA"/>
</dbReference>
<keyword evidence="1" id="KW-0732">Signal</keyword>
<evidence type="ECO:0000256" key="1">
    <source>
        <dbReference type="SAM" id="SignalP"/>
    </source>
</evidence>
<dbReference type="EMBL" id="CP136924">
    <property type="protein sequence ID" value="WXA02194.1"/>
    <property type="molecule type" value="Genomic_DNA"/>
</dbReference>
<sequence>MKPTALKRYSIKCLLVLASIVCYTSNIKAQNQTKLAPFKLVIEHSNQGFSLTSLKGTIWKKLSFSLKSDTSQIIDEYGLLSSGTTSKVAPPNLTDFLFTITKTADGVLLKGLEGTAWTELSFSLPVKGKQLFTHEGMVK</sequence>
<evidence type="ECO:0000313" key="2">
    <source>
        <dbReference type="EMBL" id="WXA02194.1"/>
    </source>
</evidence>
<dbReference type="KEGG" id="mcaa:R3L15_10990"/>
<proteinExistence type="predicted"/>